<proteinExistence type="predicted"/>
<sequence length="77" mass="8110">MSAADAPDLDAAPVASPCVGVCALDAQGRYCLGCWRSLDEIAAWSRASNAWRAQCVAQLPQRRAVACATCTDSRPGR</sequence>
<evidence type="ECO:0000313" key="1">
    <source>
        <dbReference type="EMBL" id="MEJ7138176.1"/>
    </source>
</evidence>
<name>A0ACC6P1V0_9BURK</name>
<reference evidence="1" key="1">
    <citation type="submission" date="2023-10" db="EMBL/GenBank/DDBJ databases">
        <title>Amphibacter perezi, gen. nov., sp. nov. a novel taxa of the family Comamonadaceae, class Betaproteobacteria isolated from the skin microbiota of Pelophylax perezi from different populations.</title>
        <authorList>
            <person name="Costa S."/>
            <person name="Proenca D.N."/>
            <person name="Lopes I."/>
            <person name="Morais P.V."/>
        </authorList>
    </citation>
    <scope>NUCLEOTIDE SEQUENCE</scope>
    <source>
        <strain evidence="1">SL12-8</strain>
    </source>
</reference>
<comment type="caution">
    <text evidence="1">The sequence shown here is derived from an EMBL/GenBank/DDBJ whole genome shotgun (WGS) entry which is preliminary data.</text>
</comment>
<protein>
    <submittedName>
        <fullName evidence="1">DUF1289 domain-containing protein</fullName>
    </submittedName>
</protein>
<organism evidence="1 2">
    <name type="scientific">Amphibiibacter pelophylacis</name>
    <dbReference type="NCBI Taxonomy" id="1799477"/>
    <lineage>
        <taxon>Bacteria</taxon>
        <taxon>Pseudomonadati</taxon>
        <taxon>Pseudomonadota</taxon>
        <taxon>Betaproteobacteria</taxon>
        <taxon>Burkholderiales</taxon>
        <taxon>Sphaerotilaceae</taxon>
        <taxon>Amphibiibacter</taxon>
    </lineage>
</organism>
<accession>A0ACC6P1V0</accession>
<gene>
    <name evidence="1" type="ORF">RV045_06995</name>
</gene>
<dbReference type="Proteomes" id="UP001364695">
    <property type="component" value="Unassembled WGS sequence"/>
</dbReference>
<dbReference type="EMBL" id="JAWDIE010000008">
    <property type="protein sequence ID" value="MEJ7138176.1"/>
    <property type="molecule type" value="Genomic_DNA"/>
</dbReference>
<evidence type="ECO:0000313" key="2">
    <source>
        <dbReference type="Proteomes" id="UP001364695"/>
    </source>
</evidence>
<keyword evidence="2" id="KW-1185">Reference proteome</keyword>